<protein>
    <submittedName>
        <fullName evidence="1">Uncharacterized protein</fullName>
    </submittedName>
</protein>
<organism evidence="1">
    <name type="scientific">Pongo abelii</name>
    <name type="common">Sumatran orangutan</name>
    <name type="synonym">Pongo pygmaeus abelii</name>
    <dbReference type="NCBI Taxonomy" id="9601"/>
    <lineage>
        <taxon>Eukaryota</taxon>
        <taxon>Metazoa</taxon>
        <taxon>Chordata</taxon>
        <taxon>Craniata</taxon>
        <taxon>Vertebrata</taxon>
        <taxon>Euteleostomi</taxon>
        <taxon>Mammalia</taxon>
        <taxon>Eutheria</taxon>
        <taxon>Euarchontoglires</taxon>
        <taxon>Primates</taxon>
        <taxon>Haplorrhini</taxon>
        <taxon>Catarrhini</taxon>
        <taxon>Hominidae</taxon>
        <taxon>Pongo</taxon>
    </lineage>
</organism>
<dbReference type="EMBL" id="NDHI03003283">
    <property type="protein sequence ID" value="PNJ88608.1"/>
    <property type="molecule type" value="Genomic_DNA"/>
</dbReference>
<dbReference type="AlphaFoldDB" id="A0A2J8Y2X1"/>
<gene>
    <name evidence="1" type="ORF">CR201_G0016236</name>
</gene>
<evidence type="ECO:0000313" key="1">
    <source>
        <dbReference type="EMBL" id="PNJ88608.1"/>
    </source>
</evidence>
<comment type="caution">
    <text evidence="1">The sequence shown here is derived from an EMBL/GenBank/DDBJ whole genome shotgun (WGS) entry which is preliminary data.</text>
</comment>
<accession>A0A2J8Y2X1</accession>
<reference evidence="1" key="1">
    <citation type="submission" date="2017-12" db="EMBL/GenBank/DDBJ databases">
        <title>High-resolution comparative analysis of great ape genomes.</title>
        <authorList>
            <person name="Pollen A."/>
            <person name="Hastie A."/>
            <person name="Hormozdiari F."/>
            <person name="Dougherty M."/>
            <person name="Liu R."/>
            <person name="Chaisson M."/>
            <person name="Hoppe E."/>
            <person name="Hill C."/>
            <person name="Pang A."/>
            <person name="Hillier L."/>
            <person name="Baker C."/>
            <person name="Armstrong J."/>
            <person name="Shendure J."/>
            <person name="Paten B."/>
            <person name="Wilson R."/>
            <person name="Chao H."/>
            <person name="Schneider V."/>
            <person name="Ventura M."/>
            <person name="Kronenberg Z."/>
            <person name="Murali S."/>
            <person name="Gordon D."/>
            <person name="Cantsilieris S."/>
            <person name="Munson K."/>
            <person name="Nelson B."/>
            <person name="Raja A."/>
            <person name="Underwood J."/>
            <person name="Diekhans M."/>
            <person name="Fiddes I."/>
            <person name="Haussler D."/>
            <person name="Eichler E."/>
        </authorList>
    </citation>
    <scope>NUCLEOTIDE SEQUENCE [LARGE SCALE GENOMIC DNA]</scope>
    <source>
        <strain evidence="1">Susie</strain>
    </source>
</reference>
<sequence>MRSLTPAGCQPAVCQALRGRELTPDAGPRNPLLLRFPFPLLVSCPPTPRTQILRADREARVVAEVTEGQNWNVNRGAKGQLWRLVIPEPG</sequence>
<proteinExistence type="predicted"/>
<name>A0A2J8Y2X1_PONAB</name>